<reference evidence="1 2" key="1">
    <citation type="submission" date="2018-08" db="EMBL/GenBank/DDBJ databases">
        <title>Genome sequencing of Agrobacterium vitis strain ICMP 10754.</title>
        <authorList>
            <person name="Visnovsky S.B."/>
            <person name="Pitman A.R."/>
        </authorList>
    </citation>
    <scope>NUCLEOTIDE SEQUENCE [LARGE SCALE GENOMIC DNA]</scope>
    <source>
        <strain evidence="1 2">ICMP 10754</strain>
    </source>
</reference>
<evidence type="ECO:0000313" key="2">
    <source>
        <dbReference type="Proteomes" id="UP000436911"/>
    </source>
</evidence>
<dbReference type="InterPro" id="IPR009389">
    <property type="entry name" value="DUF1045"/>
</dbReference>
<proteinExistence type="predicted"/>
<dbReference type="RefSeq" id="WP_060719475.1">
    <property type="nucleotide sequence ID" value="NZ_CP055265.1"/>
</dbReference>
<dbReference type="Pfam" id="PF06299">
    <property type="entry name" value="DUF1045"/>
    <property type="match status" value="1"/>
</dbReference>
<organism evidence="1 2">
    <name type="scientific">Agrobacterium vitis</name>
    <name type="common">Rhizobium vitis</name>
    <dbReference type="NCBI Taxonomy" id="373"/>
    <lineage>
        <taxon>Bacteria</taxon>
        <taxon>Pseudomonadati</taxon>
        <taxon>Pseudomonadota</taxon>
        <taxon>Alphaproteobacteria</taxon>
        <taxon>Hyphomicrobiales</taxon>
        <taxon>Rhizobiaceae</taxon>
        <taxon>Rhizobium/Agrobacterium group</taxon>
        <taxon>Agrobacterium</taxon>
    </lineage>
</organism>
<sequence>MRYALYFTPPKDDPLSLAAARWLGRDAFTGEDLDRQPVEGFSDDEITALTADPRRYGFHATLKAPFSLKEGESEAALLEMFSRFCKATPAFEIPKVVVNQLGPFFAVVPDSAHQPLQDFAASVVEAFEPFRAPLSEADIIRRKPEKLSERKRALLDTWGYPYVMEEFRFHMTLTGPVDAERGDAMRAVLESRFADFTNRALPIGGLGLFVEPSRNAPFTVHRWLPLAGPEGSL</sequence>
<comment type="caution">
    <text evidence="1">The sequence shown here is derived from an EMBL/GenBank/DDBJ whole genome shotgun (WGS) entry which is preliminary data.</text>
</comment>
<evidence type="ECO:0000313" key="1">
    <source>
        <dbReference type="EMBL" id="KAA3528564.1"/>
    </source>
</evidence>
<name>A0A368NYU3_AGRVI</name>
<gene>
    <name evidence="1" type="ORF">DXT89_10140</name>
</gene>
<dbReference type="GeneID" id="60681187"/>
<dbReference type="NCBIfam" id="TIGR03223">
    <property type="entry name" value="Phn_opern_protn"/>
    <property type="match status" value="1"/>
</dbReference>
<dbReference type="Proteomes" id="UP000436911">
    <property type="component" value="Unassembled WGS sequence"/>
</dbReference>
<dbReference type="PIRSF" id="PIRSF033328">
    <property type="entry name" value="Phest_Mll4975"/>
    <property type="match status" value="1"/>
</dbReference>
<accession>A0A368NYU3</accession>
<protein>
    <submittedName>
        <fullName evidence="1">DUF1045 domain-containing protein</fullName>
    </submittedName>
</protein>
<dbReference type="EMBL" id="QUSG01000004">
    <property type="protein sequence ID" value="KAA3528564.1"/>
    <property type="molecule type" value="Genomic_DNA"/>
</dbReference>
<dbReference type="OrthoDB" id="4954742at2"/>
<dbReference type="AlphaFoldDB" id="A0A368NYU3"/>